<evidence type="ECO:0000313" key="17">
    <source>
        <dbReference type="EMBL" id="TPE61722.1"/>
    </source>
</evidence>
<dbReference type="PANTHER" id="PTHR42979:SF1">
    <property type="entry name" value="3-ISOPROPYLMALATE DEHYDROGENASE"/>
    <property type="match status" value="1"/>
</dbReference>
<dbReference type="PANTHER" id="PTHR42979">
    <property type="entry name" value="3-ISOPROPYLMALATE DEHYDROGENASE"/>
    <property type="match status" value="1"/>
</dbReference>
<evidence type="ECO:0000256" key="3">
    <source>
        <dbReference type="ARBA" id="ARBA00004762"/>
    </source>
</evidence>
<evidence type="ECO:0000256" key="11">
    <source>
        <dbReference type="ARBA" id="ARBA00023027"/>
    </source>
</evidence>
<dbReference type="SUPFAM" id="SSF53659">
    <property type="entry name" value="Isocitrate/Isopropylmalate dehydrogenase-like"/>
    <property type="match status" value="1"/>
</dbReference>
<evidence type="ECO:0000256" key="15">
    <source>
        <dbReference type="RuleBase" id="RU004445"/>
    </source>
</evidence>
<reference evidence="17 18" key="1">
    <citation type="submission" date="2019-06" db="EMBL/GenBank/DDBJ databases">
        <authorList>
            <person name="Lee I."/>
            <person name="Jang G.I."/>
            <person name="Hwang C.Y."/>
        </authorList>
    </citation>
    <scope>NUCLEOTIDE SEQUENCE [LARGE SCALE GENOMIC DNA]</scope>
    <source>
        <strain evidence="17 18">PAMC 28131</strain>
    </source>
</reference>
<dbReference type="OrthoDB" id="9767905at2"/>
<dbReference type="GO" id="GO:0051287">
    <property type="term" value="F:NAD binding"/>
    <property type="evidence" value="ECO:0007669"/>
    <property type="project" value="InterPro"/>
</dbReference>
<dbReference type="Pfam" id="PF00180">
    <property type="entry name" value="Iso_dh"/>
    <property type="match status" value="1"/>
</dbReference>
<evidence type="ECO:0000313" key="18">
    <source>
        <dbReference type="Proteomes" id="UP000319897"/>
    </source>
</evidence>
<dbReference type="PROSITE" id="PS00470">
    <property type="entry name" value="IDH_IMDH"/>
    <property type="match status" value="1"/>
</dbReference>
<dbReference type="GO" id="GO:0003862">
    <property type="term" value="F:3-isopropylmalate dehydrogenase activity"/>
    <property type="evidence" value="ECO:0007669"/>
    <property type="project" value="UniProtKB-UniRule"/>
</dbReference>
<feature type="binding site" evidence="14">
    <location>
        <position position="102"/>
    </location>
    <ligand>
        <name>substrate</name>
    </ligand>
</feature>
<evidence type="ECO:0000256" key="1">
    <source>
        <dbReference type="ARBA" id="ARBA00000624"/>
    </source>
</evidence>
<dbReference type="InterPro" id="IPR024084">
    <property type="entry name" value="IsoPropMal-DH-like_dom"/>
</dbReference>
<comment type="pathway">
    <text evidence="3 14 15">Amino-acid biosynthesis; L-leucine biosynthesis; L-leucine from 3-methyl-2-oxobutanoate: step 3/4.</text>
</comment>
<keyword evidence="6 14" id="KW-0432">Leucine biosynthesis</keyword>
<evidence type="ECO:0000259" key="16">
    <source>
        <dbReference type="SMART" id="SM01329"/>
    </source>
</evidence>
<evidence type="ECO:0000256" key="10">
    <source>
        <dbReference type="ARBA" id="ARBA00023002"/>
    </source>
</evidence>
<keyword evidence="13 14" id="KW-0100">Branched-chain amino acid biosynthesis</keyword>
<protein>
    <recommendedName>
        <fullName evidence="14">3-isopropylmalate dehydrogenase</fullName>
        <ecNumber evidence="14">1.1.1.85</ecNumber>
    </recommendedName>
    <alternativeName>
        <fullName evidence="14">3-IPM-DH</fullName>
    </alternativeName>
    <alternativeName>
        <fullName evidence="14">Beta-IPM dehydrogenase</fullName>
        <shortName evidence="14">IMDH</shortName>
    </alternativeName>
</protein>
<comment type="catalytic activity">
    <reaction evidence="1 14 15">
        <text>(2R,3S)-3-isopropylmalate + NAD(+) = 4-methyl-2-oxopentanoate + CO2 + NADH</text>
        <dbReference type="Rhea" id="RHEA:32271"/>
        <dbReference type="ChEBI" id="CHEBI:16526"/>
        <dbReference type="ChEBI" id="CHEBI:17865"/>
        <dbReference type="ChEBI" id="CHEBI:35121"/>
        <dbReference type="ChEBI" id="CHEBI:57540"/>
        <dbReference type="ChEBI" id="CHEBI:57945"/>
        <dbReference type="EC" id="1.1.1.85"/>
    </reaction>
</comment>
<feature type="site" description="Important for catalysis" evidence="14">
    <location>
        <position position="137"/>
    </location>
</feature>
<proteinExistence type="inferred from homology"/>
<comment type="caution">
    <text evidence="17">The sequence shown here is derived from an EMBL/GenBank/DDBJ whole genome shotgun (WGS) entry which is preliminary data.</text>
</comment>
<sequence length="353" mass="36756">MNSLLLLPGDGIGPEVTAESRRILDALALPGLAISEAPFGGASIDAHGVPLTAEAEAAALASTAVLMGAVGGPKWAGVSYDIRPEAGLLRLRTAMNVFANLRPARCFAALASASTLKPEVIEGLDLLFVRELVGGVYFGTPRGIETLPNGERRGFNTQSYTSSEIRRVGVTAFELAKLRAGRVCSVEKANVMESGVLWREEVTRLHAERYAEVELSHMYADNCAMQLVKAPRQFDVILTDNLFGDLLSDLAAMSTGSLGMLPSAALGEAGKPGLYEPIHGSAPDIAGQGLANPCASILSLAMALRYSLGAPEAADRVEAAVEAALNAGARTRDLGGTLSTRGMGDAILAKLGA</sequence>
<keyword evidence="12 14" id="KW-0464">Manganese</keyword>
<evidence type="ECO:0000256" key="8">
    <source>
        <dbReference type="ARBA" id="ARBA00022723"/>
    </source>
</evidence>
<dbReference type="Gene3D" id="3.40.718.10">
    <property type="entry name" value="Isopropylmalate Dehydrogenase"/>
    <property type="match status" value="1"/>
</dbReference>
<feature type="binding site" evidence="14">
    <location>
        <begin position="72"/>
        <end position="85"/>
    </location>
    <ligand>
        <name>NAD(+)</name>
        <dbReference type="ChEBI" id="CHEBI:57540"/>
    </ligand>
</feature>
<evidence type="ECO:0000256" key="9">
    <source>
        <dbReference type="ARBA" id="ARBA00022842"/>
    </source>
</evidence>
<keyword evidence="8 14" id="KW-0479">Metal-binding</keyword>
<feature type="site" description="Important for catalysis" evidence="14">
    <location>
        <position position="188"/>
    </location>
</feature>
<comment type="subcellular location">
    <subcellularLocation>
        <location evidence="14">Cytoplasm</location>
    </subcellularLocation>
</comment>
<dbReference type="NCBIfam" id="TIGR00169">
    <property type="entry name" value="leuB"/>
    <property type="match status" value="1"/>
</dbReference>
<keyword evidence="14" id="KW-0963">Cytoplasm</keyword>
<comment type="subunit">
    <text evidence="5 14 15">Homodimer.</text>
</comment>
<evidence type="ECO:0000256" key="12">
    <source>
        <dbReference type="ARBA" id="ARBA00023211"/>
    </source>
</evidence>
<dbReference type="GO" id="GO:0000287">
    <property type="term" value="F:magnesium ion binding"/>
    <property type="evidence" value="ECO:0007669"/>
    <property type="project" value="InterPro"/>
</dbReference>
<evidence type="ECO:0000256" key="5">
    <source>
        <dbReference type="ARBA" id="ARBA00011738"/>
    </source>
</evidence>
<evidence type="ECO:0000256" key="2">
    <source>
        <dbReference type="ARBA" id="ARBA00001936"/>
    </source>
</evidence>
<feature type="binding site" evidence="14">
    <location>
        <position position="221"/>
    </location>
    <ligand>
        <name>Mg(2+)</name>
        <dbReference type="ChEBI" id="CHEBI:18420"/>
    </ligand>
</feature>
<dbReference type="EMBL" id="VFSU01000021">
    <property type="protein sequence ID" value="TPE61722.1"/>
    <property type="molecule type" value="Genomic_DNA"/>
</dbReference>
<keyword evidence="7 14" id="KW-0028">Amino-acid biosynthesis</keyword>
<name>A0A501XM08_9SPHN</name>
<accession>A0A501XM08</accession>
<feature type="binding site" evidence="14">
    <location>
        <position position="245"/>
    </location>
    <ligand>
        <name>Mg(2+)</name>
        <dbReference type="ChEBI" id="CHEBI:18420"/>
    </ligand>
</feature>
<organism evidence="17 18">
    <name type="scientific">Sandaracinobacter neustonicus</name>
    <dbReference type="NCBI Taxonomy" id="1715348"/>
    <lineage>
        <taxon>Bacteria</taxon>
        <taxon>Pseudomonadati</taxon>
        <taxon>Pseudomonadota</taxon>
        <taxon>Alphaproteobacteria</taxon>
        <taxon>Sphingomonadales</taxon>
        <taxon>Sphingosinicellaceae</taxon>
        <taxon>Sandaracinobacter</taxon>
    </lineage>
</organism>
<dbReference type="HAMAP" id="MF_01033">
    <property type="entry name" value="LeuB_type1"/>
    <property type="match status" value="1"/>
</dbReference>
<dbReference type="InterPro" id="IPR019818">
    <property type="entry name" value="IsoCit/isopropylmalate_DH_CS"/>
</dbReference>
<dbReference type="FunFam" id="3.40.718.10:FF:000006">
    <property type="entry name" value="3-isopropylmalate dehydrogenase"/>
    <property type="match status" value="1"/>
</dbReference>
<dbReference type="AlphaFoldDB" id="A0A501XM08"/>
<gene>
    <name evidence="14 17" type="primary">leuB</name>
    <name evidence="17" type="ORF">FJQ54_07395</name>
</gene>
<dbReference type="EC" id="1.1.1.85" evidence="14"/>
<evidence type="ECO:0000256" key="6">
    <source>
        <dbReference type="ARBA" id="ARBA00022430"/>
    </source>
</evidence>
<evidence type="ECO:0000256" key="14">
    <source>
        <dbReference type="HAMAP-Rule" id="MF_01033"/>
    </source>
</evidence>
<feature type="binding site" evidence="14">
    <location>
        <position position="249"/>
    </location>
    <ligand>
        <name>Mg(2+)</name>
        <dbReference type="ChEBI" id="CHEBI:18420"/>
    </ligand>
</feature>
<feature type="binding site" evidence="14">
    <location>
        <begin position="280"/>
        <end position="292"/>
    </location>
    <ligand>
        <name>NAD(+)</name>
        <dbReference type="ChEBI" id="CHEBI:57540"/>
    </ligand>
</feature>
<dbReference type="Proteomes" id="UP000319897">
    <property type="component" value="Unassembled WGS sequence"/>
</dbReference>
<dbReference type="SMART" id="SM01329">
    <property type="entry name" value="Iso_dh"/>
    <property type="match status" value="1"/>
</dbReference>
<dbReference type="RefSeq" id="WP_140927781.1">
    <property type="nucleotide sequence ID" value="NZ_VFSU01000021.1"/>
</dbReference>
<feature type="binding site" evidence="14">
    <location>
        <position position="92"/>
    </location>
    <ligand>
        <name>substrate</name>
    </ligand>
</feature>
<keyword evidence="11 14" id="KW-0520">NAD</keyword>
<feature type="binding site" evidence="14">
    <location>
        <position position="221"/>
    </location>
    <ligand>
        <name>substrate</name>
    </ligand>
</feature>
<dbReference type="GO" id="GO:0009098">
    <property type="term" value="P:L-leucine biosynthetic process"/>
    <property type="evidence" value="ECO:0007669"/>
    <property type="project" value="UniProtKB-UniRule"/>
</dbReference>
<comment type="similarity">
    <text evidence="4 14">Belongs to the isocitrate and isopropylmalate dehydrogenases family. LeuB type 1 subfamily.</text>
</comment>
<dbReference type="UniPathway" id="UPA00048">
    <property type="reaction ID" value="UER00072"/>
</dbReference>
<dbReference type="InterPro" id="IPR004429">
    <property type="entry name" value="Isopropylmalate_DH"/>
</dbReference>
<comment type="cofactor">
    <cofactor evidence="14 15">
        <name>Mg(2+)</name>
        <dbReference type="ChEBI" id="CHEBI:18420"/>
    </cofactor>
    <cofactor evidence="14 15">
        <name>Mn(2+)</name>
        <dbReference type="ChEBI" id="CHEBI:29035"/>
    </cofactor>
    <text evidence="14 15">Binds 1 Mg(2+) or Mn(2+) ion per subunit.</text>
</comment>
<evidence type="ECO:0000256" key="13">
    <source>
        <dbReference type="ARBA" id="ARBA00023304"/>
    </source>
</evidence>
<evidence type="ECO:0000256" key="4">
    <source>
        <dbReference type="ARBA" id="ARBA00008319"/>
    </source>
</evidence>
<dbReference type="GO" id="GO:0005829">
    <property type="term" value="C:cytosol"/>
    <property type="evidence" value="ECO:0007669"/>
    <property type="project" value="TreeGrafter"/>
</dbReference>
<comment type="cofactor">
    <cofactor evidence="2">
        <name>Mn(2+)</name>
        <dbReference type="ChEBI" id="CHEBI:29035"/>
    </cofactor>
</comment>
<feature type="binding site" evidence="14">
    <location>
        <position position="130"/>
    </location>
    <ligand>
        <name>substrate</name>
    </ligand>
</feature>
<keyword evidence="9 14" id="KW-0460">Magnesium</keyword>
<keyword evidence="18" id="KW-1185">Reference proteome</keyword>
<keyword evidence="10 14" id="KW-0560">Oxidoreductase</keyword>
<feature type="domain" description="Isopropylmalate dehydrogenase-like" evidence="16">
    <location>
        <begin position="3"/>
        <end position="347"/>
    </location>
</feature>
<evidence type="ECO:0000256" key="7">
    <source>
        <dbReference type="ARBA" id="ARBA00022605"/>
    </source>
</evidence>
<comment type="function">
    <text evidence="14 15">Catalyzes the oxidation of 3-carboxy-2-hydroxy-4-methylpentanoate (3-isopropylmalate) to 3-carboxy-4-methyl-2-oxopentanoate. The product decarboxylates to 4-methyl-2 oxopentanoate.</text>
</comment>